<evidence type="ECO:0000256" key="10">
    <source>
        <dbReference type="ARBA" id="ARBA00034923"/>
    </source>
</evidence>
<dbReference type="Proteomes" id="UP000250443">
    <property type="component" value="Unassembled WGS sequence"/>
</dbReference>
<evidence type="ECO:0000313" key="17">
    <source>
        <dbReference type="Proteomes" id="UP000250443"/>
    </source>
</evidence>
<evidence type="ECO:0000256" key="7">
    <source>
        <dbReference type="ARBA" id="ARBA00023235"/>
    </source>
</evidence>
<dbReference type="CDD" id="cd17932">
    <property type="entry name" value="DEXQc_UvrD"/>
    <property type="match status" value="1"/>
</dbReference>
<dbReference type="EMBL" id="JADTXM010000015">
    <property type="protein sequence ID" value="MBH3440926.1"/>
    <property type="molecule type" value="Genomic_DNA"/>
</dbReference>
<evidence type="ECO:0000256" key="12">
    <source>
        <dbReference type="PROSITE-ProRule" id="PRU00560"/>
    </source>
</evidence>
<dbReference type="InterPro" id="IPR000212">
    <property type="entry name" value="DNA_helicase_UvrD/REP"/>
</dbReference>
<name>A0A2X2BUD3_PSELU</name>
<dbReference type="GO" id="GO:0003677">
    <property type="term" value="F:DNA binding"/>
    <property type="evidence" value="ECO:0007669"/>
    <property type="project" value="UniProtKB-KW"/>
</dbReference>
<dbReference type="InterPro" id="IPR014017">
    <property type="entry name" value="DNA_helicase_UvrD-like_C"/>
</dbReference>
<evidence type="ECO:0000313" key="18">
    <source>
        <dbReference type="Proteomes" id="UP000638986"/>
    </source>
</evidence>
<accession>A0A2X2BUD3</accession>
<evidence type="ECO:0000259" key="13">
    <source>
        <dbReference type="PROSITE" id="PS51198"/>
    </source>
</evidence>
<proteinExistence type="inferred from homology"/>
<dbReference type="PROSITE" id="PS51198">
    <property type="entry name" value="UVRD_HELICASE_ATP_BIND"/>
    <property type="match status" value="1"/>
</dbReference>
<dbReference type="GO" id="GO:0016787">
    <property type="term" value="F:hydrolase activity"/>
    <property type="evidence" value="ECO:0007669"/>
    <property type="project" value="UniProtKB-UniRule"/>
</dbReference>
<comment type="catalytic activity">
    <reaction evidence="8">
        <text>Couples ATP hydrolysis with the unwinding of duplex DNA by translocating in the 3'-5' direction.</text>
        <dbReference type="EC" id="5.6.2.4"/>
    </reaction>
</comment>
<keyword evidence="3 12" id="KW-0378">Hydrolase</keyword>
<dbReference type="Gene3D" id="1.10.10.160">
    <property type="match status" value="1"/>
</dbReference>
<dbReference type="PROSITE" id="PS51217">
    <property type="entry name" value="UVRD_HELICASE_CTER"/>
    <property type="match status" value="1"/>
</dbReference>
<evidence type="ECO:0000256" key="2">
    <source>
        <dbReference type="ARBA" id="ARBA00022741"/>
    </source>
</evidence>
<protein>
    <recommendedName>
        <fullName evidence="9">DNA 3'-5' helicase</fullName>
        <ecNumber evidence="9">5.6.2.4</ecNumber>
    </recommendedName>
    <alternativeName>
        <fullName evidence="10">DNA 3'-5' helicase II</fullName>
    </alternativeName>
</protein>
<dbReference type="GO" id="GO:0000725">
    <property type="term" value="P:recombinational repair"/>
    <property type="evidence" value="ECO:0007669"/>
    <property type="project" value="TreeGrafter"/>
</dbReference>
<dbReference type="InterPro" id="IPR014016">
    <property type="entry name" value="UvrD-like_ATP-bd"/>
</dbReference>
<dbReference type="EMBL" id="UAUF01000002">
    <property type="protein sequence ID" value="SPY99972.1"/>
    <property type="molecule type" value="Genomic_DNA"/>
</dbReference>
<dbReference type="SUPFAM" id="SSF52540">
    <property type="entry name" value="P-loop containing nucleoside triphosphate hydrolases"/>
    <property type="match status" value="1"/>
</dbReference>
<evidence type="ECO:0000256" key="11">
    <source>
        <dbReference type="ARBA" id="ARBA00048988"/>
    </source>
</evidence>
<evidence type="ECO:0000256" key="9">
    <source>
        <dbReference type="ARBA" id="ARBA00034808"/>
    </source>
</evidence>
<dbReference type="PANTHER" id="PTHR11070">
    <property type="entry name" value="UVRD / RECB / PCRA DNA HELICASE FAMILY MEMBER"/>
    <property type="match status" value="1"/>
</dbReference>
<evidence type="ECO:0000256" key="4">
    <source>
        <dbReference type="ARBA" id="ARBA00022806"/>
    </source>
</evidence>
<dbReference type="InterPro" id="IPR013986">
    <property type="entry name" value="DExx_box_DNA_helicase_dom_sf"/>
</dbReference>
<dbReference type="InterPro" id="IPR027417">
    <property type="entry name" value="P-loop_NTPase"/>
</dbReference>
<reference evidence="15 18" key="2">
    <citation type="submission" date="2020-11" db="EMBL/GenBank/DDBJ databases">
        <title>Enhanced detection system for hospital associated transmission using whole genome sequencing surveillance.</title>
        <authorList>
            <person name="Harrison L.H."/>
            <person name="Van Tyne D."/>
            <person name="Marsh J.W."/>
            <person name="Griffith M.P."/>
            <person name="Snyder D.J."/>
            <person name="Cooper V.S."/>
            <person name="Mustapha M."/>
        </authorList>
    </citation>
    <scope>NUCLEOTIDE SEQUENCE [LARGE SCALE GENOMIC DNA]</scope>
    <source>
        <strain evidence="15 18">PSB00013</strain>
    </source>
</reference>
<keyword evidence="5 12" id="KW-0067">ATP-binding</keyword>
<evidence type="ECO:0000313" key="15">
    <source>
        <dbReference type="EMBL" id="MBH3440926.1"/>
    </source>
</evidence>
<keyword evidence="7" id="KW-0413">Isomerase</keyword>
<comment type="similarity">
    <text evidence="1">Belongs to the helicase family. UvrD subfamily.</text>
</comment>
<feature type="domain" description="UvrD-like helicase C-terminal" evidence="14">
    <location>
        <begin position="300"/>
        <end position="571"/>
    </location>
</feature>
<dbReference type="CDD" id="cd18807">
    <property type="entry name" value="SF1_C_UvrD"/>
    <property type="match status" value="1"/>
</dbReference>
<gene>
    <name evidence="16" type="primary">uvrD_1</name>
    <name evidence="15" type="ORF">I5Q09_19775</name>
    <name evidence="16" type="ORF">NCTC11842_00117</name>
</gene>
<evidence type="ECO:0000256" key="6">
    <source>
        <dbReference type="ARBA" id="ARBA00023125"/>
    </source>
</evidence>
<organism evidence="16 17">
    <name type="scientific">Pseudomonas luteola</name>
    <dbReference type="NCBI Taxonomy" id="47886"/>
    <lineage>
        <taxon>Bacteria</taxon>
        <taxon>Pseudomonadati</taxon>
        <taxon>Pseudomonadota</taxon>
        <taxon>Gammaproteobacteria</taxon>
        <taxon>Pseudomonadales</taxon>
        <taxon>Pseudomonadaceae</taxon>
        <taxon>Pseudomonas</taxon>
    </lineage>
</organism>
<evidence type="ECO:0000313" key="16">
    <source>
        <dbReference type="EMBL" id="SPY99972.1"/>
    </source>
</evidence>
<dbReference type="PANTHER" id="PTHR11070:SF2">
    <property type="entry name" value="ATP-DEPENDENT DNA HELICASE SRS2"/>
    <property type="match status" value="1"/>
</dbReference>
<dbReference type="GO" id="GO:0043138">
    <property type="term" value="F:3'-5' DNA helicase activity"/>
    <property type="evidence" value="ECO:0007669"/>
    <property type="project" value="UniProtKB-EC"/>
</dbReference>
<feature type="domain" description="UvrD-like helicase ATP-binding" evidence="13">
    <location>
        <begin position="2"/>
        <end position="299"/>
    </location>
</feature>
<dbReference type="Pfam" id="PF00580">
    <property type="entry name" value="UvrD-helicase"/>
    <property type="match status" value="1"/>
</dbReference>
<keyword evidence="2 12" id="KW-0547">Nucleotide-binding</keyword>
<keyword evidence="4 12" id="KW-0347">Helicase</keyword>
<evidence type="ECO:0000256" key="8">
    <source>
        <dbReference type="ARBA" id="ARBA00034617"/>
    </source>
</evidence>
<evidence type="ECO:0000256" key="5">
    <source>
        <dbReference type="ARBA" id="ARBA00022840"/>
    </source>
</evidence>
<keyword evidence="6" id="KW-0238">DNA-binding</keyword>
<comment type="catalytic activity">
    <reaction evidence="11">
        <text>ATP + H2O = ADP + phosphate + H(+)</text>
        <dbReference type="Rhea" id="RHEA:13065"/>
        <dbReference type="ChEBI" id="CHEBI:15377"/>
        <dbReference type="ChEBI" id="CHEBI:15378"/>
        <dbReference type="ChEBI" id="CHEBI:30616"/>
        <dbReference type="ChEBI" id="CHEBI:43474"/>
        <dbReference type="ChEBI" id="CHEBI:456216"/>
        <dbReference type="EC" id="5.6.2.4"/>
    </reaction>
</comment>
<dbReference type="RefSeq" id="WP_010799616.1">
    <property type="nucleotide sequence ID" value="NZ_JAAMQY010000010.1"/>
</dbReference>
<dbReference type="AlphaFoldDB" id="A0A2X2BUD3"/>
<sequence>MRLNDQQVQIVEFPMDTPALVMAGAGSGKTTVIAHRAKRLSQLIPEGTTLQMLTFSNKAAAEMKERVKRIGQASDLSRIRFDTFHSFGIKLLKNDPQGYALPEGFSLLNETDTKRSIRGLAKKFGLSSKVAPEDRKRLDPMSWLNTWSLARQAGYDVRNPNNKTVLCERLATSHALSAEETLLAWSTLKGYEAEKVSSGSVDFDDLLYLPLIRLARDELYRKTVQTSIGYLVVDEAQDTNRIQYEIIKRIAHSHCGVTCVGDDDQSIYGWRGAEVSNLRRFLSHFSAAELRLEENYRSTQRIVQTASVLIQNNESRLDKSPFSTGEQGESPDLKQFPDSHAMADAIASTLAVNIKNGVLPKDLAVLYRTNRMAMLLEQSLRRWSVPYHVVGGMSLFDRAEVMAVTCALRLARNPRDIFALKSITPFIDGFGQGSAYTVIDWLEADSERTLEVLPSELPGISQRRIKAINDFFSELIFIAVTSETVDEFVNWIVDGPMAVLEREKDDQLRERRAHHLEALVRDINEEVSERQQAEPKLTWRDVMIEVALRDARQSEAESGQVTLSTLHRSKGLEWPVVIIAGASEGLLPLDSKSDLSEEDAGYSHIEEERRLAYVGLTRAKTACTFFHADKYFFPGNNMDRQYEPSRFLFEMGLDVKSQISPSHQELEVFGEEDSAEAFKRAFSKLAL</sequence>
<dbReference type="Pfam" id="PF13361">
    <property type="entry name" value="UvrD_C"/>
    <property type="match status" value="1"/>
</dbReference>
<evidence type="ECO:0000256" key="1">
    <source>
        <dbReference type="ARBA" id="ARBA00009922"/>
    </source>
</evidence>
<dbReference type="Gene3D" id="3.40.50.300">
    <property type="entry name" value="P-loop containing nucleotide triphosphate hydrolases"/>
    <property type="match status" value="2"/>
</dbReference>
<dbReference type="GO" id="GO:0005524">
    <property type="term" value="F:ATP binding"/>
    <property type="evidence" value="ECO:0007669"/>
    <property type="project" value="UniProtKB-UniRule"/>
</dbReference>
<dbReference type="Proteomes" id="UP000638986">
    <property type="component" value="Unassembled WGS sequence"/>
</dbReference>
<dbReference type="EC" id="5.6.2.4" evidence="9"/>
<evidence type="ECO:0000256" key="3">
    <source>
        <dbReference type="ARBA" id="ARBA00022801"/>
    </source>
</evidence>
<dbReference type="Gene3D" id="1.10.486.10">
    <property type="entry name" value="PCRA, domain 4"/>
    <property type="match status" value="1"/>
</dbReference>
<evidence type="ECO:0000259" key="14">
    <source>
        <dbReference type="PROSITE" id="PS51217"/>
    </source>
</evidence>
<reference evidence="16 17" key="1">
    <citation type="submission" date="2018-06" db="EMBL/GenBank/DDBJ databases">
        <authorList>
            <consortium name="Pathogen Informatics"/>
            <person name="Doyle S."/>
        </authorList>
    </citation>
    <scope>NUCLEOTIDE SEQUENCE [LARGE SCALE GENOMIC DNA]</scope>
    <source>
        <strain evidence="16 17">NCTC11842</strain>
    </source>
</reference>
<feature type="binding site" evidence="12">
    <location>
        <begin position="23"/>
        <end position="30"/>
    </location>
    <ligand>
        <name>ATP</name>
        <dbReference type="ChEBI" id="CHEBI:30616"/>
    </ligand>
</feature>